<dbReference type="OrthoDB" id="8559642at2"/>
<dbReference type="PATRIC" id="fig|36861.3.peg.1938"/>
<dbReference type="SUPFAM" id="SSF111369">
    <property type="entry name" value="HlyD-like secretion proteins"/>
    <property type="match status" value="1"/>
</dbReference>
<dbReference type="InterPro" id="IPR058647">
    <property type="entry name" value="BSH_CzcB-like"/>
</dbReference>
<evidence type="ECO:0000256" key="2">
    <source>
        <dbReference type="SAM" id="Coils"/>
    </source>
</evidence>
<accession>A0A106BVR7</accession>
<evidence type="ECO:0000256" key="1">
    <source>
        <dbReference type="ARBA" id="ARBA00009477"/>
    </source>
</evidence>
<keyword evidence="5" id="KW-1185">Reference proteome</keyword>
<dbReference type="Gene3D" id="2.40.50.100">
    <property type="match status" value="1"/>
</dbReference>
<comment type="caution">
    <text evidence="4">The sequence shown here is derived from an EMBL/GenBank/DDBJ whole genome shotgun (WGS) entry which is preliminary data.</text>
</comment>
<name>A0A106BVR7_THIDE</name>
<feature type="domain" description="CzcB-like barrel-sandwich hybrid" evidence="3">
    <location>
        <begin position="28"/>
        <end position="159"/>
    </location>
</feature>
<feature type="coiled-coil region" evidence="2">
    <location>
        <begin position="66"/>
        <end position="93"/>
    </location>
</feature>
<dbReference type="RefSeq" id="WP_059751087.1">
    <property type="nucleotide sequence ID" value="NZ_LDUG01000003.1"/>
</dbReference>
<gene>
    <name evidence="4" type="ORF">ABW22_01060</name>
</gene>
<keyword evidence="2" id="KW-0175">Coiled coil</keyword>
<organism evidence="4 5">
    <name type="scientific">Thiobacillus denitrificans</name>
    <dbReference type="NCBI Taxonomy" id="36861"/>
    <lineage>
        <taxon>Bacteria</taxon>
        <taxon>Pseudomonadati</taxon>
        <taxon>Pseudomonadota</taxon>
        <taxon>Betaproteobacteria</taxon>
        <taxon>Nitrosomonadales</taxon>
        <taxon>Thiobacillaceae</taxon>
        <taxon>Thiobacillus</taxon>
    </lineage>
</organism>
<comment type="similarity">
    <text evidence="1">Belongs to the membrane fusion protein (MFP) (TC 8.A.1) family.</text>
</comment>
<dbReference type="Gene3D" id="1.10.287.470">
    <property type="entry name" value="Helix hairpin bin"/>
    <property type="match status" value="1"/>
</dbReference>
<dbReference type="Pfam" id="PF25973">
    <property type="entry name" value="BSH_CzcB"/>
    <property type="match status" value="1"/>
</dbReference>
<dbReference type="NCBIfam" id="TIGR01730">
    <property type="entry name" value="RND_mfp"/>
    <property type="match status" value="1"/>
</dbReference>
<dbReference type="EMBL" id="LDUG01000003">
    <property type="protein sequence ID" value="KVW99555.1"/>
    <property type="molecule type" value="Genomic_DNA"/>
</dbReference>
<dbReference type="GO" id="GO:0015562">
    <property type="term" value="F:efflux transmembrane transporter activity"/>
    <property type="evidence" value="ECO:0007669"/>
    <property type="project" value="TreeGrafter"/>
</dbReference>
<dbReference type="PANTHER" id="PTHR30469">
    <property type="entry name" value="MULTIDRUG RESISTANCE PROTEIN MDTA"/>
    <property type="match status" value="1"/>
</dbReference>
<evidence type="ECO:0000313" key="5">
    <source>
        <dbReference type="Proteomes" id="UP000064243"/>
    </source>
</evidence>
<reference evidence="4 5" key="1">
    <citation type="journal article" date="2015" name="Appl. Environ. Microbiol.">
        <title>Aerobic and Anaerobic Thiosulfate Oxidation by a Cold-Adapted, Subglacial Chemoautotroph.</title>
        <authorList>
            <person name="Harrold Z.R."/>
            <person name="Skidmore M.L."/>
            <person name="Hamilton T.L."/>
            <person name="Desch L."/>
            <person name="Amada K."/>
            <person name="van Gelder W."/>
            <person name="Glover K."/>
            <person name="Roden E.E."/>
            <person name="Boyd E.S."/>
        </authorList>
    </citation>
    <scope>NUCLEOTIDE SEQUENCE [LARGE SCALE GENOMIC DNA]</scope>
    <source>
        <strain evidence="4 5">RG</strain>
    </source>
</reference>
<protein>
    <submittedName>
        <fullName evidence="4">RND transporter</fullName>
    </submittedName>
</protein>
<dbReference type="InterPro" id="IPR006143">
    <property type="entry name" value="RND_pump_MFP"/>
</dbReference>
<sequence>MKQGIVAIALAGLCLGVAGPLGAAERVELTTRVSGVVEEVLVKPGQRVKKGAVLLRLGTTVLQARLDEAAAEQARADADEADARRELERAQELFDRTVSSTSELEAATLRHARVKAALSGANARLVIAKKNLGDAELKAPFSGVVSSVPGGPGTVVTADCQPKTLIVLSPGQP</sequence>
<dbReference type="AlphaFoldDB" id="A0A106BVR7"/>
<evidence type="ECO:0000313" key="4">
    <source>
        <dbReference type="EMBL" id="KVW99555.1"/>
    </source>
</evidence>
<dbReference type="Proteomes" id="UP000064243">
    <property type="component" value="Unassembled WGS sequence"/>
</dbReference>
<evidence type="ECO:0000259" key="3">
    <source>
        <dbReference type="Pfam" id="PF25973"/>
    </source>
</evidence>
<proteinExistence type="inferred from homology"/>
<dbReference type="GO" id="GO:1990281">
    <property type="term" value="C:efflux pump complex"/>
    <property type="evidence" value="ECO:0007669"/>
    <property type="project" value="TreeGrafter"/>
</dbReference>